<organism evidence="2 3">
    <name type="scientific">Pan troglodytes</name>
    <name type="common">Chimpanzee</name>
    <dbReference type="NCBI Taxonomy" id="9598"/>
    <lineage>
        <taxon>Eukaryota</taxon>
        <taxon>Metazoa</taxon>
        <taxon>Chordata</taxon>
        <taxon>Craniata</taxon>
        <taxon>Vertebrata</taxon>
        <taxon>Euteleostomi</taxon>
        <taxon>Mammalia</taxon>
        <taxon>Eutheria</taxon>
        <taxon>Euarchontoglires</taxon>
        <taxon>Primates</taxon>
        <taxon>Haplorrhini</taxon>
        <taxon>Catarrhini</taxon>
        <taxon>Hominidae</taxon>
        <taxon>Pan</taxon>
    </lineage>
</organism>
<evidence type="ECO:0000313" key="3">
    <source>
        <dbReference type="Proteomes" id="UP000236370"/>
    </source>
</evidence>
<reference evidence="2 3" key="1">
    <citation type="submission" date="2017-12" db="EMBL/GenBank/DDBJ databases">
        <title>High-resolution comparative analysis of great ape genomes.</title>
        <authorList>
            <person name="Pollen A."/>
            <person name="Hastie A."/>
            <person name="Hormozdiari F."/>
            <person name="Dougherty M."/>
            <person name="Liu R."/>
            <person name="Chaisson M."/>
            <person name="Hoppe E."/>
            <person name="Hill C."/>
            <person name="Pang A."/>
            <person name="Hillier L."/>
            <person name="Baker C."/>
            <person name="Armstrong J."/>
            <person name="Shendure J."/>
            <person name="Paten B."/>
            <person name="Wilson R."/>
            <person name="Chao H."/>
            <person name="Schneider V."/>
            <person name="Ventura M."/>
            <person name="Kronenberg Z."/>
            <person name="Murali S."/>
            <person name="Gordon D."/>
            <person name="Cantsilieris S."/>
            <person name="Munson K."/>
            <person name="Nelson B."/>
            <person name="Raja A."/>
            <person name="Underwood J."/>
            <person name="Diekhans M."/>
            <person name="Fiddes I."/>
            <person name="Haussler D."/>
            <person name="Eichler E."/>
        </authorList>
    </citation>
    <scope>NUCLEOTIDE SEQUENCE [LARGE SCALE GENOMIC DNA]</scope>
    <source>
        <strain evidence="2">Yerkes chimp pedigree #C0471</strain>
    </source>
</reference>
<feature type="non-terminal residue" evidence="2">
    <location>
        <position position="1"/>
    </location>
</feature>
<feature type="compositionally biased region" description="Basic and acidic residues" evidence="1">
    <location>
        <begin position="13"/>
        <end position="46"/>
    </location>
</feature>
<dbReference type="InterPro" id="IPR051017">
    <property type="entry name" value="Aldolase-II_Adducin_sf"/>
</dbReference>
<dbReference type="PANTHER" id="PTHR10672">
    <property type="entry name" value="ADDUCIN"/>
    <property type="match status" value="1"/>
</dbReference>
<feature type="region of interest" description="Disordered" evidence="1">
    <location>
        <begin position="1"/>
        <end position="67"/>
    </location>
</feature>
<dbReference type="EMBL" id="NBAG03000389">
    <property type="protein sequence ID" value="PNI30582.1"/>
    <property type="molecule type" value="Genomic_DNA"/>
</dbReference>
<dbReference type="Proteomes" id="UP000236370">
    <property type="component" value="Unassembled WGS sequence"/>
</dbReference>
<accession>A0A2J8K6I5</accession>
<feature type="compositionally biased region" description="Polar residues" evidence="1">
    <location>
        <begin position="1"/>
        <end position="12"/>
    </location>
</feature>
<gene>
    <name evidence="2" type="ORF">CK820_G0041042</name>
</gene>
<protein>
    <submittedName>
        <fullName evidence="2">ADD1 isoform 14</fullName>
    </submittedName>
</protein>
<sequence length="113" mass="12773">VSTTGPNPFTTLTDRELEEYRREVERKQKGSEENLDEAREQKEKSPPDQPAVPHPPPSTPIKLEEGKTDLYVSCDQTLCRSRLLEMTVMLPPLSQLSPICPLMNLQKHSASQC</sequence>
<evidence type="ECO:0000313" key="2">
    <source>
        <dbReference type="EMBL" id="PNI30582.1"/>
    </source>
</evidence>
<comment type="caution">
    <text evidence="2">The sequence shown here is derived from an EMBL/GenBank/DDBJ whole genome shotgun (WGS) entry which is preliminary data.</text>
</comment>
<name>A0A2J8K6I5_PANTR</name>
<proteinExistence type="predicted"/>
<dbReference type="PANTHER" id="PTHR10672:SF4">
    <property type="entry name" value="ALPHA-ADDUCIN"/>
    <property type="match status" value="1"/>
</dbReference>
<dbReference type="AlphaFoldDB" id="A0A2J8K6I5"/>
<feature type="compositionally biased region" description="Pro residues" evidence="1">
    <location>
        <begin position="47"/>
        <end position="59"/>
    </location>
</feature>
<evidence type="ECO:0000256" key="1">
    <source>
        <dbReference type="SAM" id="MobiDB-lite"/>
    </source>
</evidence>